<organism evidence="1 2">
    <name type="scientific">Cloeon dipterum</name>
    <dbReference type="NCBI Taxonomy" id="197152"/>
    <lineage>
        <taxon>Eukaryota</taxon>
        <taxon>Metazoa</taxon>
        <taxon>Ecdysozoa</taxon>
        <taxon>Arthropoda</taxon>
        <taxon>Hexapoda</taxon>
        <taxon>Insecta</taxon>
        <taxon>Pterygota</taxon>
        <taxon>Palaeoptera</taxon>
        <taxon>Ephemeroptera</taxon>
        <taxon>Pisciforma</taxon>
        <taxon>Baetidae</taxon>
        <taxon>Cloeon</taxon>
    </lineage>
</organism>
<dbReference type="EMBL" id="CADEPI010000006">
    <property type="protein sequence ID" value="CAB3361403.1"/>
    <property type="molecule type" value="Genomic_DNA"/>
</dbReference>
<evidence type="ECO:0000313" key="2">
    <source>
        <dbReference type="Proteomes" id="UP000494165"/>
    </source>
</evidence>
<gene>
    <name evidence="1" type="ORF">CLODIP_2_CD15801</name>
</gene>
<sequence>MNYTRDTNFSSALEKISKDILRSVGEDLIARGIRTIDPILGLILALQLKVLLSMPLFVLAAGLIGLKSLAASLVSVFFSGASLLRTVMPATNTNGNGSNGRPAGASSRVAYEVRSPPQNELGPYVYPPSALGVITPSAARQPDVRIISAAANN</sequence>
<proteinExistence type="predicted"/>
<comment type="caution">
    <text evidence="1">The sequence shown here is derived from an EMBL/GenBank/DDBJ whole genome shotgun (WGS) entry which is preliminary data.</text>
</comment>
<evidence type="ECO:0000313" key="1">
    <source>
        <dbReference type="EMBL" id="CAB3361403.1"/>
    </source>
</evidence>
<keyword evidence="2" id="KW-1185">Reference proteome</keyword>
<dbReference type="AlphaFoldDB" id="A0A8S1C0G4"/>
<protein>
    <submittedName>
        <fullName evidence="1">Uncharacterized protein</fullName>
    </submittedName>
</protein>
<dbReference type="Proteomes" id="UP000494165">
    <property type="component" value="Unassembled WGS sequence"/>
</dbReference>
<reference evidence="1 2" key="1">
    <citation type="submission" date="2020-04" db="EMBL/GenBank/DDBJ databases">
        <authorList>
            <person name="Alioto T."/>
            <person name="Alioto T."/>
            <person name="Gomez Garrido J."/>
        </authorList>
    </citation>
    <scope>NUCLEOTIDE SEQUENCE [LARGE SCALE GENOMIC DNA]</scope>
</reference>
<accession>A0A8S1C0G4</accession>
<name>A0A8S1C0G4_9INSE</name>